<dbReference type="Gene3D" id="1.10.579.10">
    <property type="entry name" value="DNA Cyclobutane Dipyrimidine Photolyase, subunit A, domain 3"/>
    <property type="match status" value="1"/>
</dbReference>
<keyword evidence="2 3" id="KW-0274">FAD</keyword>
<dbReference type="SUPFAM" id="SSF48173">
    <property type="entry name" value="Cryptochrome/photolyase FAD-binding domain"/>
    <property type="match status" value="1"/>
</dbReference>
<proteinExistence type="predicted"/>
<reference evidence="6 7" key="1">
    <citation type="submission" date="2018-04" db="EMBL/GenBank/DDBJ databases">
        <title>Genomic Encyclopedia of Archaeal and Bacterial Type Strains, Phase II (KMG-II): from individual species to whole genera.</title>
        <authorList>
            <person name="Goeker M."/>
        </authorList>
    </citation>
    <scope>NUCLEOTIDE SEQUENCE [LARGE SCALE GENOMIC DNA]</scope>
    <source>
        <strain evidence="6 7">DSM 100977</strain>
    </source>
</reference>
<feature type="binding site" evidence="3">
    <location>
        <position position="74"/>
    </location>
    <ligand>
        <name>FAD</name>
        <dbReference type="ChEBI" id="CHEBI:57692"/>
    </ligand>
</feature>
<protein>
    <submittedName>
        <fullName evidence="6">Deoxyribodipyrimidine photo-lyase</fullName>
    </submittedName>
</protein>
<dbReference type="PANTHER" id="PTHR11455">
    <property type="entry name" value="CRYPTOCHROME"/>
    <property type="match status" value="1"/>
</dbReference>
<dbReference type="Pfam" id="PF03441">
    <property type="entry name" value="FAD_binding_7"/>
    <property type="match status" value="1"/>
</dbReference>
<dbReference type="PANTHER" id="PTHR11455:SF9">
    <property type="entry name" value="CRYPTOCHROME CIRCADIAN CLOCK 5 ISOFORM X1"/>
    <property type="match status" value="1"/>
</dbReference>
<comment type="cofactor">
    <cofactor evidence="3">
        <name>FAD</name>
        <dbReference type="ChEBI" id="CHEBI:57692"/>
    </cofactor>
    <text evidence="3">Binds 1 FAD per subunit.</text>
</comment>
<feature type="binding site" evidence="3">
    <location>
        <begin position="178"/>
        <end position="180"/>
    </location>
    <ligand>
        <name>FAD</name>
        <dbReference type="ChEBI" id="CHEBI:57692"/>
    </ligand>
</feature>
<keyword evidence="7" id="KW-1185">Reference proteome</keyword>
<evidence type="ECO:0000259" key="5">
    <source>
        <dbReference type="Pfam" id="PF03441"/>
    </source>
</evidence>
<dbReference type="InterPro" id="IPR005101">
    <property type="entry name" value="Cryptochr/Photolyase_FAD-bd"/>
</dbReference>
<sequence>MTFPPTRTAALERLSKFVPKSGRDYAAKRNFDLGPGRHDHVSTLSPYLRHRLITEREVVEAVLGRYSLSSAEKFVQEVYWRTYWKGWLELRPSIWMDYRTDVKAGLNRLQTESGLRAEFDAACAGETDIECFNFWAQELVNTGYLHNHARMWFASIWVFTLRLPWALGADFFLRHLLDGDPASNTLSWRWIAGMQTKGKTYLARPSNIAKFTDGRFQPSGRELASDAPALDSPDNPPVGEPPYSDHWTANLPTALLISEDDMSPGFMLDRGLKPQATASFSAASDRSPLVVSPRVTEFTEAALDDCTARYGDRLGNITKSPEDLLAWVRDTGAEQVVTAYAPTGPAQERLDTLERQLKDHNIPLIRILRDEDSAAWPYATHGFFKFKEKIPKLVGELKGLRAAS</sequence>
<accession>A0A2T6BJN9</accession>
<evidence type="ECO:0000256" key="4">
    <source>
        <dbReference type="SAM" id="MobiDB-lite"/>
    </source>
</evidence>
<feature type="domain" description="Cryptochrome/DNA photolyase FAD-binding" evidence="5">
    <location>
        <begin position="74"/>
        <end position="211"/>
    </location>
</feature>
<evidence type="ECO:0000313" key="7">
    <source>
        <dbReference type="Proteomes" id="UP000243978"/>
    </source>
</evidence>
<keyword evidence="6" id="KW-0456">Lyase</keyword>
<dbReference type="InterPro" id="IPR036134">
    <property type="entry name" value="Crypto/Photolyase_FAD-like_sf"/>
</dbReference>
<dbReference type="EMBL" id="QBKS01000001">
    <property type="protein sequence ID" value="PTX56280.1"/>
    <property type="molecule type" value="Genomic_DNA"/>
</dbReference>
<comment type="caution">
    <text evidence="6">The sequence shown here is derived from an EMBL/GenBank/DDBJ whole genome shotgun (WGS) entry which is preliminary data.</text>
</comment>
<dbReference type="Gene3D" id="1.25.40.80">
    <property type="match status" value="1"/>
</dbReference>
<dbReference type="AlphaFoldDB" id="A0A2T6BJN9"/>
<feature type="region of interest" description="Disordered" evidence="4">
    <location>
        <begin position="213"/>
        <end position="243"/>
    </location>
</feature>
<name>A0A2T6BJN9_9RHOB</name>
<dbReference type="InterPro" id="IPR002081">
    <property type="entry name" value="Cryptochrome/DNA_photolyase_1"/>
</dbReference>
<dbReference type="Proteomes" id="UP000243978">
    <property type="component" value="Unassembled WGS sequence"/>
</dbReference>
<dbReference type="GO" id="GO:0003904">
    <property type="term" value="F:deoxyribodipyrimidine photo-lyase activity"/>
    <property type="evidence" value="ECO:0007669"/>
    <property type="project" value="TreeGrafter"/>
</dbReference>
<evidence type="ECO:0000256" key="2">
    <source>
        <dbReference type="ARBA" id="ARBA00022827"/>
    </source>
</evidence>
<organism evidence="6 7">
    <name type="scientific">Litoreibacter ponti</name>
    <dbReference type="NCBI Taxonomy" id="1510457"/>
    <lineage>
        <taxon>Bacteria</taxon>
        <taxon>Pseudomonadati</taxon>
        <taxon>Pseudomonadota</taxon>
        <taxon>Alphaproteobacteria</taxon>
        <taxon>Rhodobacterales</taxon>
        <taxon>Roseobacteraceae</taxon>
        <taxon>Litoreibacter</taxon>
    </lineage>
</organism>
<evidence type="ECO:0000256" key="1">
    <source>
        <dbReference type="ARBA" id="ARBA00022630"/>
    </source>
</evidence>
<dbReference type="OrthoDB" id="9772484at2"/>
<dbReference type="GO" id="GO:0003677">
    <property type="term" value="F:DNA binding"/>
    <property type="evidence" value="ECO:0007669"/>
    <property type="project" value="TreeGrafter"/>
</dbReference>
<evidence type="ECO:0000256" key="3">
    <source>
        <dbReference type="PIRSR" id="PIRSR602081-1"/>
    </source>
</evidence>
<dbReference type="RefSeq" id="WP_107844496.1">
    <property type="nucleotide sequence ID" value="NZ_QBKS01000001.1"/>
</dbReference>
<keyword evidence="1 3" id="KW-0285">Flavoprotein</keyword>
<evidence type="ECO:0000313" key="6">
    <source>
        <dbReference type="EMBL" id="PTX56280.1"/>
    </source>
</evidence>
<gene>
    <name evidence="6" type="ORF">C8N43_0935</name>
</gene>
<feature type="binding site" evidence="3">
    <location>
        <position position="25"/>
    </location>
    <ligand>
        <name>FAD</name>
        <dbReference type="ChEBI" id="CHEBI:57692"/>
    </ligand>
</feature>
<dbReference type="GO" id="GO:0071949">
    <property type="term" value="F:FAD binding"/>
    <property type="evidence" value="ECO:0007669"/>
    <property type="project" value="TreeGrafter"/>
</dbReference>